<dbReference type="EMBL" id="JACIFF010000010">
    <property type="protein sequence ID" value="MBB4080853.1"/>
    <property type="molecule type" value="Genomic_DNA"/>
</dbReference>
<name>A0A840EA84_9BACT</name>
<reference evidence="2 3" key="1">
    <citation type="submission" date="2020-08" db="EMBL/GenBank/DDBJ databases">
        <title>Genomic Encyclopedia of Type Strains, Phase IV (KMG-IV): sequencing the most valuable type-strain genomes for metagenomic binning, comparative biology and taxonomic classification.</title>
        <authorList>
            <person name="Goeker M."/>
        </authorList>
    </citation>
    <scope>NUCLEOTIDE SEQUENCE [LARGE SCALE GENOMIC DNA]</scope>
    <source>
        <strain evidence="2 3">DSM 105137</strain>
    </source>
</reference>
<keyword evidence="1" id="KW-1133">Transmembrane helix</keyword>
<comment type="caution">
    <text evidence="2">The sequence shown here is derived from an EMBL/GenBank/DDBJ whole genome shotgun (WGS) entry which is preliminary data.</text>
</comment>
<feature type="transmembrane region" description="Helical" evidence="1">
    <location>
        <begin position="55"/>
        <end position="71"/>
    </location>
</feature>
<protein>
    <submittedName>
        <fullName evidence="2">Uncharacterized protein</fullName>
    </submittedName>
</protein>
<organism evidence="2 3">
    <name type="scientific">Neolewinella aquimaris</name>
    <dbReference type="NCBI Taxonomy" id="1835722"/>
    <lineage>
        <taxon>Bacteria</taxon>
        <taxon>Pseudomonadati</taxon>
        <taxon>Bacteroidota</taxon>
        <taxon>Saprospiria</taxon>
        <taxon>Saprospirales</taxon>
        <taxon>Lewinellaceae</taxon>
        <taxon>Neolewinella</taxon>
    </lineage>
</organism>
<keyword evidence="1" id="KW-0472">Membrane</keyword>
<feature type="transmembrane region" description="Helical" evidence="1">
    <location>
        <begin position="14"/>
        <end position="43"/>
    </location>
</feature>
<accession>A0A840EA84</accession>
<keyword evidence="3" id="KW-1185">Reference proteome</keyword>
<evidence type="ECO:0000313" key="3">
    <source>
        <dbReference type="Proteomes" id="UP000576209"/>
    </source>
</evidence>
<evidence type="ECO:0000313" key="2">
    <source>
        <dbReference type="EMBL" id="MBB4080853.1"/>
    </source>
</evidence>
<dbReference type="AlphaFoldDB" id="A0A840EA84"/>
<dbReference type="Proteomes" id="UP000576209">
    <property type="component" value="Unassembled WGS sequence"/>
</dbReference>
<dbReference type="RefSeq" id="WP_183497084.1">
    <property type="nucleotide sequence ID" value="NZ_JACIFF010000010.1"/>
</dbReference>
<keyword evidence="1" id="KW-0812">Transmembrane</keyword>
<gene>
    <name evidence="2" type="ORF">GGR28_003492</name>
</gene>
<sequence>MIAWMTTSLFGGMLFYLFLSGFALLPIAIGYIISLLDFCVTLCKRKTKTSKIKKYSHLAVGFAMVALYALNSETFKSKAVLSATLKDDLFHYQLIFRENGRVENHINGFAGFSQTHHGKYSFRGDTIIFSQVPYDNDFIPDTMYLNKAENAIFLDRNEDGSFSSEKMWLNHFEVNKK</sequence>
<evidence type="ECO:0000256" key="1">
    <source>
        <dbReference type="SAM" id="Phobius"/>
    </source>
</evidence>
<proteinExistence type="predicted"/>